<dbReference type="InterPro" id="IPR041664">
    <property type="entry name" value="AAA_16"/>
</dbReference>
<comment type="caution">
    <text evidence="4">The sequence shown here is derived from an EMBL/GenBank/DDBJ whole genome shotgun (WGS) entry which is preliminary data.</text>
</comment>
<feature type="non-terminal residue" evidence="4">
    <location>
        <position position="439"/>
    </location>
</feature>
<evidence type="ECO:0000256" key="2">
    <source>
        <dbReference type="ARBA" id="ARBA00022840"/>
    </source>
</evidence>
<evidence type="ECO:0000313" key="4">
    <source>
        <dbReference type="EMBL" id="MDA0185093.1"/>
    </source>
</evidence>
<dbReference type="Pfam" id="PF13191">
    <property type="entry name" value="AAA_16"/>
    <property type="match status" value="1"/>
</dbReference>
<proteinExistence type="predicted"/>
<dbReference type="PANTHER" id="PTHR16305">
    <property type="entry name" value="TESTICULAR SOLUBLE ADENYLYL CYCLASE"/>
    <property type="match status" value="1"/>
</dbReference>
<accession>A0A9X3NEI6</accession>
<dbReference type="GO" id="GO:0005524">
    <property type="term" value="F:ATP binding"/>
    <property type="evidence" value="ECO:0007669"/>
    <property type="project" value="UniProtKB-KW"/>
</dbReference>
<reference evidence="4" key="1">
    <citation type="submission" date="2022-10" db="EMBL/GenBank/DDBJ databases">
        <title>The WGS of Solirubrobacter phytolaccae KCTC 29190.</title>
        <authorList>
            <person name="Jiang Z."/>
        </authorList>
    </citation>
    <scope>NUCLEOTIDE SEQUENCE</scope>
    <source>
        <strain evidence="4">KCTC 29190</strain>
    </source>
</reference>
<name>A0A9X3NEI6_9ACTN</name>
<feature type="domain" description="Orc1-like AAA ATPase" evidence="3">
    <location>
        <begin position="9"/>
        <end position="146"/>
    </location>
</feature>
<gene>
    <name evidence="4" type="ORF">OJ997_32615</name>
</gene>
<dbReference type="Proteomes" id="UP001147653">
    <property type="component" value="Unassembled WGS sequence"/>
</dbReference>
<dbReference type="EMBL" id="JAPDDP010000098">
    <property type="protein sequence ID" value="MDA0185093.1"/>
    <property type="molecule type" value="Genomic_DNA"/>
</dbReference>
<sequence length="439" mass="45361">MITVADAELLEREAELLTLRAQLDSARHGCGTITLVEAPAGQGKTTLLRAARAEAGAAGLRTLSAIGADLERDFAFGIIRQLLPDLEATPCDGHARLHALYERFADLAAEQPLAIVVDDLHWADAGSLKTLGVLARRIEHLPIALIVGLRPDADEPLVDDLFAAPTASVLHPAPLSHAAVTHLVETALEGDLDPEFAHAATRTTGGNPLLVRELRRTLTTGGFTGAASEAEAVRRAVPGTVARLVQGRLNRLSPEALALARAVAVVCPRTDSAVTYALAGLPEPLAAGAHAALAREGLLEPGRLRYTHAMMREAVYASAVLATRSCLHRRAARLMQEAGVDETLIAAQLLAADPANDTQAAAVLTRTGEAALESGDPDVAVHHLRRALAESAAPRGAAAAPVPGDDVPGAAGSAAAVSLRHVLGRPGKGARGAGDAAAP</sequence>
<evidence type="ECO:0000256" key="1">
    <source>
        <dbReference type="ARBA" id="ARBA00022741"/>
    </source>
</evidence>
<keyword evidence="1" id="KW-0547">Nucleotide-binding</keyword>
<dbReference type="GO" id="GO:0005737">
    <property type="term" value="C:cytoplasm"/>
    <property type="evidence" value="ECO:0007669"/>
    <property type="project" value="TreeGrafter"/>
</dbReference>
<dbReference type="PANTHER" id="PTHR16305:SF35">
    <property type="entry name" value="TRANSCRIPTIONAL ACTIVATOR DOMAIN"/>
    <property type="match status" value="1"/>
</dbReference>
<dbReference type="GO" id="GO:0004016">
    <property type="term" value="F:adenylate cyclase activity"/>
    <property type="evidence" value="ECO:0007669"/>
    <property type="project" value="TreeGrafter"/>
</dbReference>
<keyword evidence="2" id="KW-0067">ATP-binding</keyword>
<dbReference type="InterPro" id="IPR027417">
    <property type="entry name" value="P-loop_NTPase"/>
</dbReference>
<dbReference type="AlphaFoldDB" id="A0A9X3NEI6"/>
<dbReference type="RefSeq" id="WP_270029573.1">
    <property type="nucleotide sequence ID" value="NZ_JAPDDP010000098.1"/>
</dbReference>
<protein>
    <submittedName>
        <fullName evidence="4">AAA family ATPase</fullName>
    </submittedName>
</protein>
<organism evidence="4 5">
    <name type="scientific">Solirubrobacter phytolaccae</name>
    <dbReference type="NCBI Taxonomy" id="1404360"/>
    <lineage>
        <taxon>Bacteria</taxon>
        <taxon>Bacillati</taxon>
        <taxon>Actinomycetota</taxon>
        <taxon>Thermoleophilia</taxon>
        <taxon>Solirubrobacterales</taxon>
        <taxon>Solirubrobacteraceae</taxon>
        <taxon>Solirubrobacter</taxon>
    </lineage>
</organism>
<evidence type="ECO:0000259" key="3">
    <source>
        <dbReference type="Pfam" id="PF13191"/>
    </source>
</evidence>
<evidence type="ECO:0000313" key="5">
    <source>
        <dbReference type="Proteomes" id="UP001147653"/>
    </source>
</evidence>
<dbReference type="SUPFAM" id="SSF52540">
    <property type="entry name" value="P-loop containing nucleoside triphosphate hydrolases"/>
    <property type="match status" value="1"/>
</dbReference>
<keyword evidence="5" id="KW-1185">Reference proteome</keyword>